<dbReference type="GO" id="GO:0019843">
    <property type="term" value="F:rRNA binding"/>
    <property type="evidence" value="ECO:0007669"/>
    <property type="project" value="UniProtKB-KW"/>
</dbReference>
<dbReference type="PROSITE" id="PS00632">
    <property type="entry name" value="RIBOSOMAL_S4"/>
    <property type="match status" value="1"/>
</dbReference>
<dbReference type="NCBIfam" id="NF003717">
    <property type="entry name" value="PRK05327.1"/>
    <property type="match status" value="1"/>
</dbReference>
<dbReference type="HAMAP" id="MF_01306_B">
    <property type="entry name" value="Ribosomal_uS4_B"/>
    <property type="match status" value="1"/>
</dbReference>
<dbReference type="CDD" id="cd00165">
    <property type="entry name" value="S4"/>
    <property type="match status" value="1"/>
</dbReference>
<dbReference type="Pfam" id="PF00163">
    <property type="entry name" value="Ribosomal_S4"/>
    <property type="match status" value="1"/>
</dbReference>
<feature type="domain" description="RNA-binding S4" evidence="9">
    <location>
        <begin position="90"/>
        <end position="154"/>
    </location>
</feature>
<dbReference type="InterPro" id="IPR018079">
    <property type="entry name" value="Ribosomal_uS4_CS"/>
</dbReference>
<dbReference type="SMART" id="SM00363">
    <property type="entry name" value="S4"/>
    <property type="match status" value="1"/>
</dbReference>
<dbReference type="PROSITE" id="PS50889">
    <property type="entry name" value="S4"/>
    <property type="match status" value="1"/>
</dbReference>
<dbReference type="InterPro" id="IPR022801">
    <property type="entry name" value="Ribosomal_uS4"/>
</dbReference>
<dbReference type="GeneID" id="67154455"/>
<dbReference type="GeneID" id="67154351"/>
<reference evidence="11" key="1">
    <citation type="journal article" date="2021" name="J. Phycol.">
        <title>Olisthodiscus represents a new class of Ochrophyta.</title>
        <authorList>
            <person name="Barcyte D."/>
            <person name="Eikrem W."/>
            <person name="Engesmo A."/>
            <person name="Seoane S."/>
            <person name="Wohlmann J."/>
            <person name="Horak A."/>
            <person name="Yurchenko T."/>
            <person name="Elias M."/>
        </authorList>
    </citation>
    <scope>NUCLEOTIDE SEQUENCE</scope>
    <source>
        <strain evidence="11">K-0444</strain>
    </source>
</reference>
<evidence type="ECO:0000256" key="3">
    <source>
        <dbReference type="ARBA" id="ARBA00022884"/>
    </source>
</evidence>
<dbReference type="InterPro" id="IPR005709">
    <property type="entry name" value="Ribosomal_uS4_bac-type"/>
</dbReference>
<name>A0A7U0KRU3_OLILU</name>
<feature type="compositionally biased region" description="Low complexity" evidence="8">
    <location>
        <begin position="36"/>
        <end position="47"/>
    </location>
</feature>
<dbReference type="NCBIfam" id="TIGR01017">
    <property type="entry name" value="rpsD_bact"/>
    <property type="match status" value="1"/>
</dbReference>
<dbReference type="RefSeq" id="YP_010152849.1">
    <property type="nucleotide sequence ID" value="NC_057170.1"/>
</dbReference>
<evidence type="ECO:0000256" key="6">
    <source>
        <dbReference type="PROSITE-ProRule" id="PRU00182"/>
    </source>
</evidence>
<keyword evidence="5 7" id="KW-0687">Ribonucleoprotein</keyword>
<dbReference type="GO" id="GO:0042274">
    <property type="term" value="P:ribosomal small subunit biogenesis"/>
    <property type="evidence" value="ECO:0007669"/>
    <property type="project" value="TreeGrafter"/>
</dbReference>
<evidence type="ECO:0000256" key="8">
    <source>
        <dbReference type="SAM" id="MobiDB-lite"/>
    </source>
</evidence>
<dbReference type="EMBL" id="MT859097">
    <property type="protein sequence ID" value="QQW50442.1"/>
    <property type="molecule type" value="Genomic_DNA"/>
</dbReference>
<geneLocation type="plastid" evidence="11"/>
<evidence type="ECO:0000256" key="2">
    <source>
        <dbReference type="ARBA" id="ARBA00022730"/>
    </source>
</evidence>
<dbReference type="InterPro" id="IPR002942">
    <property type="entry name" value="S4_RNA-bd"/>
</dbReference>
<evidence type="ECO:0000256" key="5">
    <source>
        <dbReference type="ARBA" id="ARBA00023274"/>
    </source>
</evidence>
<organism evidence="11">
    <name type="scientific">Olisthodiscus luteus</name>
    <name type="common">Marine phytoflagellate</name>
    <dbReference type="NCBI Taxonomy" id="83000"/>
    <lineage>
        <taxon>Eukaryota</taxon>
        <taxon>Sar</taxon>
        <taxon>Stramenopiles</taxon>
        <taxon>Ochrophyta</taxon>
        <taxon>Olisthodiscophyceae</taxon>
        <taxon>Olisthodiscaceae</taxon>
        <taxon>Olisthodiscus</taxon>
    </lineage>
</organism>
<feature type="domain" description="Small ribosomal subunit protein uS4 N-terminal" evidence="10">
    <location>
        <begin position="3"/>
        <end position="89"/>
    </location>
</feature>
<dbReference type="InterPro" id="IPR001912">
    <property type="entry name" value="Ribosomal_uS4_N"/>
</dbReference>
<keyword evidence="3 6" id="KW-0694">RNA-binding</keyword>
<dbReference type="Gene3D" id="3.10.290.10">
    <property type="entry name" value="RNA-binding S4 domain"/>
    <property type="match status" value="1"/>
</dbReference>
<gene>
    <name evidence="11" type="primary">rps4</name>
</gene>
<dbReference type="InterPro" id="IPR036986">
    <property type="entry name" value="S4_RNA-bd_sf"/>
</dbReference>
<dbReference type="GO" id="GO:0006412">
    <property type="term" value="P:translation"/>
    <property type="evidence" value="ECO:0007669"/>
    <property type="project" value="InterPro"/>
</dbReference>
<evidence type="ECO:0000313" key="11">
    <source>
        <dbReference type="EMBL" id="QQW50510.1"/>
    </source>
</evidence>
<dbReference type="GO" id="GO:0003735">
    <property type="term" value="F:structural constituent of ribosome"/>
    <property type="evidence" value="ECO:0007669"/>
    <property type="project" value="InterPro"/>
</dbReference>
<dbReference type="Gene3D" id="1.10.1050.10">
    <property type="entry name" value="Ribosomal Protein S4 Delta 41, Chain A, domain 1"/>
    <property type="match status" value="1"/>
</dbReference>
<proteinExistence type="inferred from homology"/>
<dbReference type="FunFam" id="3.10.290.10:FF:000001">
    <property type="entry name" value="30S ribosomal protein S4"/>
    <property type="match status" value="1"/>
</dbReference>
<dbReference type="FunFam" id="1.10.1050.10:FF:000002">
    <property type="entry name" value="30S ribosomal protein S4, chloroplastic"/>
    <property type="match status" value="1"/>
</dbReference>
<dbReference type="PANTHER" id="PTHR11831:SF4">
    <property type="entry name" value="SMALL RIBOSOMAL SUBUNIT PROTEIN US4M"/>
    <property type="match status" value="1"/>
</dbReference>
<dbReference type="GO" id="GO:0015935">
    <property type="term" value="C:small ribosomal subunit"/>
    <property type="evidence" value="ECO:0007669"/>
    <property type="project" value="InterPro"/>
</dbReference>
<keyword evidence="2 6" id="KW-0699">rRNA-binding</keyword>
<dbReference type="PANTHER" id="PTHR11831">
    <property type="entry name" value="30S 40S RIBOSOMAL PROTEIN"/>
    <property type="match status" value="1"/>
</dbReference>
<keyword evidence="11" id="KW-0934">Plastid</keyword>
<evidence type="ECO:0000259" key="10">
    <source>
        <dbReference type="SMART" id="SM01390"/>
    </source>
</evidence>
<comment type="similarity">
    <text evidence="1 7">Belongs to the universal ribosomal protein uS4 family.</text>
</comment>
<dbReference type="AlphaFoldDB" id="A0A7U0KRU3"/>
<dbReference type="Pfam" id="PF01479">
    <property type="entry name" value="S4"/>
    <property type="match status" value="1"/>
</dbReference>
<dbReference type="RefSeq" id="YP_010152781.1">
    <property type="nucleotide sequence ID" value="NC_057170.1"/>
</dbReference>
<protein>
    <submittedName>
        <fullName evidence="11">Ribosomal protein S4</fullName>
    </submittedName>
</protein>
<feature type="region of interest" description="Disordered" evidence="8">
    <location>
        <begin position="16"/>
        <end position="49"/>
    </location>
</feature>
<evidence type="ECO:0000259" key="9">
    <source>
        <dbReference type="SMART" id="SM00363"/>
    </source>
</evidence>
<evidence type="ECO:0000256" key="4">
    <source>
        <dbReference type="ARBA" id="ARBA00022980"/>
    </source>
</evidence>
<evidence type="ECO:0000256" key="7">
    <source>
        <dbReference type="RuleBase" id="RU003699"/>
    </source>
</evidence>
<dbReference type="EMBL" id="MT859097">
    <property type="protein sequence ID" value="QQW50510.1"/>
    <property type="molecule type" value="Genomic_DNA"/>
</dbReference>
<evidence type="ECO:0000256" key="1">
    <source>
        <dbReference type="ARBA" id="ARBA00007465"/>
    </source>
</evidence>
<keyword evidence="4 7" id="KW-0689">Ribosomal protein</keyword>
<accession>A0A7U0KRU3</accession>
<dbReference type="SUPFAM" id="SSF55174">
    <property type="entry name" value="Alpha-L RNA-binding motif"/>
    <property type="match status" value="1"/>
</dbReference>
<sequence length="200" mass="22996">MARYHGPRLRIVRQLGALPGLTNKTPTTKRPPGQHNNANKKASNYKSQLQEKQKLRYNYGITERQLRRYIQKARKFKGSTGFSLLQLLEMRLDSIVYRLGFAPTIPAARQLINHGHITVNNKRVSIASFECKPFDTVGVQAKENSKNLVKSSLENVSQYVPNFLERDDQALTGKVKTLITRNELILKINELLIVEYYSRR</sequence>
<dbReference type="SMART" id="SM01390">
    <property type="entry name" value="Ribosomal_S4"/>
    <property type="match status" value="1"/>
</dbReference>